<reference evidence="1 2" key="1">
    <citation type="submission" date="2020-09" db="EMBL/GenBank/DDBJ databases">
        <title>De no assembly of potato wild relative species, Solanum commersonii.</title>
        <authorList>
            <person name="Cho K."/>
        </authorList>
    </citation>
    <scope>NUCLEOTIDE SEQUENCE [LARGE SCALE GENOMIC DNA]</scope>
    <source>
        <strain evidence="1">LZ3.2</strain>
        <tissue evidence="1">Leaf</tissue>
    </source>
</reference>
<dbReference type="AlphaFoldDB" id="A0A9J5XVZ2"/>
<dbReference type="OrthoDB" id="1930048at2759"/>
<proteinExistence type="predicted"/>
<accession>A0A9J5XVZ2</accession>
<sequence>MMDALAISDRFLQNGASDQLLQLLIERGEENISGQSQGHSGNNNWSHSWQYCLRLKDKQLAARLALKGKIYPEIALDAGWCNIARKIEGFTKCPKIQDMAGTSRLTDINYPYAKAVRDNKWHSKKIGEAELGGIKGVIEISVKSGDQETGLLNRCLVGVWKMRTRRDTH</sequence>
<organism evidence="1 2">
    <name type="scientific">Solanum commersonii</name>
    <name type="common">Commerson's wild potato</name>
    <name type="synonym">Commerson's nightshade</name>
    <dbReference type="NCBI Taxonomy" id="4109"/>
    <lineage>
        <taxon>Eukaryota</taxon>
        <taxon>Viridiplantae</taxon>
        <taxon>Streptophyta</taxon>
        <taxon>Embryophyta</taxon>
        <taxon>Tracheophyta</taxon>
        <taxon>Spermatophyta</taxon>
        <taxon>Magnoliopsida</taxon>
        <taxon>eudicotyledons</taxon>
        <taxon>Gunneridae</taxon>
        <taxon>Pentapetalae</taxon>
        <taxon>asterids</taxon>
        <taxon>lamiids</taxon>
        <taxon>Solanales</taxon>
        <taxon>Solanaceae</taxon>
        <taxon>Solanoideae</taxon>
        <taxon>Solaneae</taxon>
        <taxon>Solanum</taxon>
    </lineage>
</organism>
<name>A0A9J5XVZ2_SOLCO</name>
<protein>
    <submittedName>
        <fullName evidence="1">Uncharacterized protein</fullName>
    </submittedName>
</protein>
<dbReference type="PANTHER" id="PTHR35478">
    <property type="entry name" value="ZINC FINGER FYVE DOMAIN PROTEIN"/>
    <property type="match status" value="1"/>
</dbReference>
<comment type="caution">
    <text evidence="1">The sequence shown here is derived from an EMBL/GenBank/DDBJ whole genome shotgun (WGS) entry which is preliminary data.</text>
</comment>
<dbReference type="EMBL" id="JACXVP010000008">
    <property type="protein sequence ID" value="KAG5591906.1"/>
    <property type="molecule type" value="Genomic_DNA"/>
</dbReference>
<dbReference type="Proteomes" id="UP000824120">
    <property type="component" value="Chromosome 8"/>
</dbReference>
<gene>
    <name evidence="1" type="ORF">H5410_042420</name>
</gene>
<keyword evidence="2" id="KW-1185">Reference proteome</keyword>
<dbReference type="PANTHER" id="PTHR35478:SF1">
    <property type="entry name" value="ZINC FINGER FYVE DOMAIN-CONTAINING PROTEIN 26"/>
    <property type="match status" value="1"/>
</dbReference>
<evidence type="ECO:0000313" key="1">
    <source>
        <dbReference type="EMBL" id="KAG5591906.1"/>
    </source>
</evidence>
<evidence type="ECO:0000313" key="2">
    <source>
        <dbReference type="Proteomes" id="UP000824120"/>
    </source>
</evidence>